<evidence type="ECO:0000313" key="2">
    <source>
        <dbReference type="Proteomes" id="UP001151532"/>
    </source>
</evidence>
<organism evidence="1 2">
    <name type="scientific">Salix purpurea</name>
    <name type="common">Purple osier willow</name>
    <dbReference type="NCBI Taxonomy" id="77065"/>
    <lineage>
        <taxon>Eukaryota</taxon>
        <taxon>Viridiplantae</taxon>
        <taxon>Streptophyta</taxon>
        <taxon>Embryophyta</taxon>
        <taxon>Tracheophyta</taxon>
        <taxon>Spermatophyta</taxon>
        <taxon>Magnoliopsida</taxon>
        <taxon>eudicotyledons</taxon>
        <taxon>Gunneridae</taxon>
        <taxon>Pentapetalae</taxon>
        <taxon>rosids</taxon>
        <taxon>fabids</taxon>
        <taxon>Malpighiales</taxon>
        <taxon>Salicaceae</taxon>
        <taxon>Saliceae</taxon>
        <taxon>Salix</taxon>
    </lineage>
</organism>
<reference evidence="1" key="2">
    <citation type="journal article" date="2023" name="Int. J. Mol. Sci.">
        <title>De Novo Assembly and Annotation of 11 Diverse Shrub Willow (Salix) Genomes Reveals Novel Gene Organization in Sex-Linked Regions.</title>
        <authorList>
            <person name="Hyden B."/>
            <person name="Feng K."/>
            <person name="Yates T.B."/>
            <person name="Jawdy S."/>
            <person name="Cereghino C."/>
            <person name="Smart L.B."/>
            <person name="Muchero W."/>
        </authorList>
    </citation>
    <scope>NUCLEOTIDE SEQUENCE</scope>
    <source>
        <tissue evidence="1">Shoot tip</tissue>
    </source>
</reference>
<dbReference type="Proteomes" id="UP001151532">
    <property type="component" value="Chromosome 2"/>
</dbReference>
<gene>
    <name evidence="1" type="ORF">OIU79_016102</name>
</gene>
<evidence type="ECO:0000313" key="1">
    <source>
        <dbReference type="EMBL" id="KAJ6686248.1"/>
    </source>
</evidence>
<dbReference type="EMBL" id="JAPFFK010000019">
    <property type="protein sequence ID" value="KAJ6686248.1"/>
    <property type="molecule type" value="Genomic_DNA"/>
</dbReference>
<comment type="caution">
    <text evidence="1">The sequence shown here is derived from an EMBL/GenBank/DDBJ whole genome shotgun (WGS) entry which is preliminary data.</text>
</comment>
<proteinExistence type="predicted"/>
<protein>
    <submittedName>
        <fullName evidence="1">Uncharacterized protein</fullName>
    </submittedName>
</protein>
<reference evidence="1" key="1">
    <citation type="submission" date="2022-11" db="EMBL/GenBank/DDBJ databases">
        <authorList>
            <person name="Hyden B.L."/>
            <person name="Feng K."/>
            <person name="Yates T."/>
            <person name="Jawdy S."/>
            <person name="Smart L.B."/>
            <person name="Muchero W."/>
        </authorList>
    </citation>
    <scope>NUCLEOTIDE SEQUENCE</scope>
    <source>
        <tissue evidence="1">Shoot tip</tissue>
    </source>
</reference>
<sequence>MRRERVVEILMAQRRNCLKMGQKRYRSVWKKTKGTVANASPGLMLCDLLLLQENRRVLPLRLKSGSLTDV</sequence>
<accession>A0A9Q0PDG8</accession>
<name>A0A9Q0PDG8_SALPP</name>
<dbReference type="AlphaFoldDB" id="A0A9Q0PDG8"/>
<keyword evidence="2" id="KW-1185">Reference proteome</keyword>